<evidence type="ECO:0000256" key="1">
    <source>
        <dbReference type="SAM" id="MobiDB-lite"/>
    </source>
</evidence>
<dbReference type="Proteomes" id="UP000507222">
    <property type="component" value="Unassembled WGS sequence"/>
</dbReference>
<keyword evidence="5" id="KW-1185">Reference proteome</keyword>
<dbReference type="Proteomes" id="UP000507245">
    <property type="component" value="Unassembled WGS sequence"/>
</dbReference>
<dbReference type="EMBL" id="CAEKKB010000005">
    <property type="protein sequence ID" value="CAB4309281.1"/>
    <property type="molecule type" value="Genomic_DNA"/>
</dbReference>
<name>A0A6J5X8U2_PRUAR</name>
<reference evidence="5" key="1">
    <citation type="journal article" date="2020" name="Genome Biol.">
        <title>Gamete binning: chromosome-level and haplotype-resolved genome assembly enabled by high-throughput single-cell sequencing of gamete genomes.</title>
        <authorList>
            <person name="Campoy J.A."/>
            <person name="Sun H."/>
            <person name="Goel M."/>
            <person name="Jiao W.-B."/>
            <person name="Folz-Donahue K."/>
            <person name="Wang N."/>
            <person name="Rubio M."/>
            <person name="Liu C."/>
            <person name="Kukat C."/>
            <person name="Ruiz D."/>
            <person name="Huettel B."/>
            <person name="Schneeberger K."/>
        </authorList>
    </citation>
    <scope>NUCLEOTIDE SEQUENCE [LARGE SCALE GENOMIC DNA]</scope>
    <source>
        <strain evidence="5">cv. Rojo Pasion</strain>
    </source>
</reference>
<organism evidence="3 5">
    <name type="scientific">Prunus armeniaca</name>
    <name type="common">Apricot</name>
    <name type="synonym">Armeniaca vulgaris</name>
    <dbReference type="NCBI Taxonomy" id="36596"/>
    <lineage>
        <taxon>Eukaryota</taxon>
        <taxon>Viridiplantae</taxon>
        <taxon>Streptophyta</taxon>
        <taxon>Embryophyta</taxon>
        <taxon>Tracheophyta</taxon>
        <taxon>Spermatophyta</taxon>
        <taxon>Magnoliopsida</taxon>
        <taxon>eudicotyledons</taxon>
        <taxon>Gunneridae</taxon>
        <taxon>Pentapetalae</taxon>
        <taxon>rosids</taxon>
        <taxon>fabids</taxon>
        <taxon>Rosales</taxon>
        <taxon>Rosaceae</taxon>
        <taxon>Amygdaloideae</taxon>
        <taxon>Amygdaleae</taxon>
        <taxon>Prunus</taxon>
    </lineage>
</organism>
<sequence length="122" mass="13815">MQLPRMKATGKSVVEGEAWVVDWRWRSAGEGREMEGKKKKGKFQQHRWRKRRRKETPCARRCHVLGFLSRDSCVRPKKTETRVFGYGGDPNQLCKSTNINGGGGEGNEDARAGAIIYLASYA</sequence>
<proteinExistence type="predicted"/>
<reference evidence="3 4" key="2">
    <citation type="submission" date="2020-05" db="EMBL/GenBank/DDBJ databases">
        <authorList>
            <person name="Campoy J."/>
            <person name="Schneeberger K."/>
            <person name="Spophaly S."/>
        </authorList>
    </citation>
    <scope>NUCLEOTIDE SEQUENCE [LARGE SCALE GENOMIC DNA]</scope>
    <source>
        <strain evidence="3">PruArmRojPasFocal</strain>
    </source>
</reference>
<feature type="region of interest" description="Disordered" evidence="1">
    <location>
        <begin position="30"/>
        <end position="54"/>
    </location>
</feature>
<dbReference type="AlphaFoldDB" id="A0A6J5X8U2"/>
<dbReference type="EMBL" id="CAEKDK010000005">
    <property type="protein sequence ID" value="CAB4278836.1"/>
    <property type="molecule type" value="Genomic_DNA"/>
</dbReference>
<evidence type="ECO:0000313" key="5">
    <source>
        <dbReference type="Proteomes" id="UP000507245"/>
    </source>
</evidence>
<gene>
    <name evidence="2" type="ORF">CURHAP_LOCUS30693</name>
    <name evidence="3" type="ORF">ORAREDHAP_LOCUS30338</name>
</gene>
<protein>
    <submittedName>
        <fullName evidence="3">Uncharacterized protein</fullName>
    </submittedName>
</protein>
<evidence type="ECO:0000313" key="3">
    <source>
        <dbReference type="EMBL" id="CAB4309281.1"/>
    </source>
</evidence>
<evidence type="ECO:0000313" key="2">
    <source>
        <dbReference type="EMBL" id="CAB4278836.1"/>
    </source>
</evidence>
<evidence type="ECO:0000313" key="4">
    <source>
        <dbReference type="Proteomes" id="UP000507222"/>
    </source>
</evidence>
<accession>A0A6J5X8U2</accession>
<feature type="compositionally biased region" description="Basic residues" evidence="1">
    <location>
        <begin position="37"/>
        <end position="54"/>
    </location>
</feature>